<dbReference type="Proteomes" id="UP000186524">
    <property type="component" value="Unassembled WGS sequence"/>
</dbReference>
<dbReference type="PANTHER" id="PTHR10655:SF17">
    <property type="entry name" value="LYSOPHOSPHOLIPASE-LIKE PROTEIN 1"/>
    <property type="match status" value="1"/>
</dbReference>
<comment type="caution">
    <text evidence="4">The sequence shown here is derived from an EMBL/GenBank/DDBJ whole genome shotgun (WGS) entry which is preliminary data.</text>
</comment>
<evidence type="ECO:0000313" key="4">
    <source>
        <dbReference type="EMBL" id="OKL35594.1"/>
    </source>
</evidence>
<accession>A0A1Q5P004</accession>
<proteinExistence type="inferred from homology"/>
<dbReference type="SUPFAM" id="SSF53474">
    <property type="entry name" value="alpha/beta-Hydrolases"/>
    <property type="match status" value="1"/>
</dbReference>
<dbReference type="InterPro" id="IPR050565">
    <property type="entry name" value="LYPA1-2/EST-like"/>
</dbReference>
<evidence type="ECO:0000259" key="3">
    <source>
        <dbReference type="Pfam" id="PF02230"/>
    </source>
</evidence>
<dbReference type="Gene3D" id="3.40.50.1820">
    <property type="entry name" value="alpha/beta hydrolase"/>
    <property type="match status" value="1"/>
</dbReference>
<dbReference type="InterPro" id="IPR029058">
    <property type="entry name" value="AB_hydrolase_fold"/>
</dbReference>
<dbReference type="EMBL" id="MRWQ01000015">
    <property type="protein sequence ID" value="OKL35594.1"/>
    <property type="molecule type" value="Genomic_DNA"/>
</dbReference>
<dbReference type="AlphaFoldDB" id="A0A1Q5P004"/>
<sequence>MENQLVYELRRPENMEPGKKYPAIFLLHGMGSNEQNMMPLVSGMDKNRFVFSIRGPIQQPPGYAFFTIQGFGNPHRDAFDSAIHKLENFIDYAIEKYPVDTNEIFFMGFSQGAILSMTLGLKLGTRIKGIIALSGYIPAFVKEEYDIQTIDQVAAFISHGEHDQVLPFEWGVAAEAFYKQHGADSTFIGYPQGHTVSNENYNDFTVWFKNLTNK</sequence>
<dbReference type="RefSeq" id="WP_073712576.1">
    <property type="nucleotide sequence ID" value="NZ_MRWQ01000015.1"/>
</dbReference>
<comment type="similarity">
    <text evidence="1">Belongs to the AB hydrolase superfamily. AB hydrolase 2 family.</text>
</comment>
<name>A0A1Q5P004_9BACI</name>
<keyword evidence="2" id="KW-0378">Hydrolase</keyword>
<keyword evidence="5" id="KW-1185">Reference proteome</keyword>
<evidence type="ECO:0000256" key="1">
    <source>
        <dbReference type="ARBA" id="ARBA00006499"/>
    </source>
</evidence>
<organism evidence="4 5">
    <name type="scientific">Domibacillus mangrovi</name>
    <dbReference type="NCBI Taxonomy" id="1714354"/>
    <lineage>
        <taxon>Bacteria</taxon>
        <taxon>Bacillati</taxon>
        <taxon>Bacillota</taxon>
        <taxon>Bacilli</taxon>
        <taxon>Bacillales</taxon>
        <taxon>Bacillaceae</taxon>
        <taxon>Domibacillus</taxon>
    </lineage>
</organism>
<gene>
    <name evidence="4" type="ORF">BLL40_14455</name>
</gene>
<feature type="domain" description="Phospholipase/carboxylesterase/thioesterase" evidence="3">
    <location>
        <begin position="19"/>
        <end position="201"/>
    </location>
</feature>
<evidence type="ECO:0000256" key="2">
    <source>
        <dbReference type="ARBA" id="ARBA00022801"/>
    </source>
</evidence>
<dbReference type="GO" id="GO:0016787">
    <property type="term" value="F:hydrolase activity"/>
    <property type="evidence" value="ECO:0007669"/>
    <property type="project" value="UniProtKB-KW"/>
</dbReference>
<dbReference type="Pfam" id="PF02230">
    <property type="entry name" value="Abhydrolase_2"/>
    <property type="match status" value="1"/>
</dbReference>
<dbReference type="OrthoDB" id="9795555at2"/>
<dbReference type="InterPro" id="IPR003140">
    <property type="entry name" value="PLipase/COase/thioEstase"/>
</dbReference>
<protein>
    <submittedName>
        <fullName evidence="4">Esterase</fullName>
    </submittedName>
</protein>
<reference evidence="4 5" key="1">
    <citation type="submission" date="2016-12" db="EMBL/GenBank/DDBJ databases">
        <title>Domibacillus sp. SAOS 44 whole genome sequencing.</title>
        <authorList>
            <person name="Verma A."/>
            <person name="Krishnamurthi S."/>
        </authorList>
    </citation>
    <scope>NUCLEOTIDE SEQUENCE [LARGE SCALE GENOMIC DNA]</scope>
    <source>
        <strain evidence="4 5">SAOS 44</strain>
    </source>
</reference>
<dbReference type="PANTHER" id="PTHR10655">
    <property type="entry name" value="LYSOPHOSPHOLIPASE-RELATED"/>
    <property type="match status" value="1"/>
</dbReference>
<dbReference type="STRING" id="1714354.BLL40_14455"/>
<evidence type="ECO:0000313" key="5">
    <source>
        <dbReference type="Proteomes" id="UP000186524"/>
    </source>
</evidence>